<sequence>MTLPNHKSLFGRSSRLVALVRGLHPNFVTFLIRLCIRGPLMCRNGSGAFDDDDLGTWVCLAQKYVQSRDKEK</sequence>
<reference evidence="1" key="1">
    <citation type="journal article" date="2012" name="PLoS Genet.">
        <title>Comparative analysis of the genomes of two field isolates of the rice blast fungus Magnaporthe oryzae.</title>
        <authorList>
            <person name="Xue M."/>
            <person name="Yang J."/>
            <person name="Li Z."/>
            <person name="Hu S."/>
            <person name="Yao N."/>
            <person name="Dean R.A."/>
            <person name="Zhao W."/>
            <person name="Shen M."/>
            <person name="Zhang H."/>
            <person name="Li C."/>
            <person name="Liu L."/>
            <person name="Cao L."/>
            <person name="Xu X."/>
            <person name="Xing Y."/>
            <person name="Hsiang T."/>
            <person name="Zhang Z."/>
            <person name="Xu J.R."/>
            <person name="Peng Y.L."/>
        </authorList>
    </citation>
    <scope>NUCLEOTIDE SEQUENCE</scope>
    <source>
        <strain evidence="1">Y34</strain>
    </source>
</reference>
<gene>
    <name evidence="1" type="ORF">OOU_Y34scaffold00614g3</name>
</gene>
<evidence type="ECO:0000313" key="1">
    <source>
        <dbReference type="EMBL" id="ELQ37155.1"/>
    </source>
</evidence>
<accession>A0AA97NVM2</accession>
<dbReference type="AlphaFoldDB" id="A0AA97NVM2"/>
<dbReference type="EMBL" id="JH792946">
    <property type="protein sequence ID" value="ELQ37155.1"/>
    <property type="molecule type" value="Genomic_DNA"/>
</dbReference>
<protein>
    <submittedName>
        <fullName evidence="1">Uncharacterized protein</fullName>
    </submittedName>
</protein>
<organism evidence="1">
    <name type="scientific">Pyricularia oryzae (strain Y34)</name>
    <name type="common">Rice blast fungus</name>
    <name type="synonym">Magnaporthe oryzae</name>
    <dbReference type="NCBI Taxonomy" id="1143189"/>
    <lineage>
        <taxon>Eukaryota</taxon>
        <taxon>Fungi</taxon>
        <taxon>Dikarya</taxon>
        <taxon>Ascomycota</taxon>
        <taxon>Pezizomycotina</taxon>
        <taxon>Sordariomycetes</taxon>
        <taxon>Sordariomycetidae</taxon>
        <taxon>Magnaporthales</taxon>
        <taxon>Pyriculariaceae</taxon>
        <taxon>Pyricularia</taxon>
    </lineage>
</organism>
<proteinExistence type="predicted"/>
<name>A0AA97NVM2_PYRO3</name>
<dbReference type="Proteomes" id="UP000011086">
    <property type="component" value="Unassembled WGS sequence"/>
</dbReference>